<dbReference type="AlphaFoldDB" id="C7N279"/>
<dbReference type="InterPro" id="IPR013785">
    <property type="entry name" value="Aldolase_TIM"/>
</dbReference>
<dbReference type="Gene3D" id="3.40.50.720">
    <property type="entry name" value="NAD(P)-binding Rossmann-like Domain"/>
    <property type="match status" value="1"/>
</dbReference>
<sequence>MGYEKLLSPIKIGNLEIKNRIVKAPASSGFADMNGFCTNRLVTFYETLAKGKVGLIIMEGQAVQEWREDFYHLVGLWSDEHIAGYKAMVDKVHAAGSPIIAQFCPMGPVDWTDPRGASALTQEEMPWPPAFGAPPREVTIDEINALKQAIVDAAIRATKVGYDGVEIHTAHSYYLQSFMSRTWNKRTDQYGGSIENRARLVCEMIQEVREATGPDFIIGVRMNGEEYGCDEDLRLTSDEAVEIAKLFEKAGLNYINVAGESLNRRGDVVSVPSQHRPDYWNYPEPDPNMKQYMDRFDEGLFIRAAEAIHRAVNVPVIGVGKQDENSAEALLEADRVDMVAFARPLFADPLFPLKLYEGRPEDIVHCTRCGTCESPLNLARRCRVNPSLALGDYPEPEPAEEKKKVMVIGGGIGGMETAVIAAKRGHDVVLYEPKRNLGGHIPLAAMIKGTEGDNVLLIYDWLKTQIDKLGVKVVKKKANRAAVVHERPDAVIVATGGTYSIPEIPGIDGRNVSTVTALSKLAEKPLELLGPKALSTLSNIALPGVGKRVAIIGGEIAGLQGALFMKKRGKDVMVFESGEDNVGAGMTDTYLPRLLSWFSQNDVPIYSGVQFDEITKKGLVVTTKDGEKKEFECDTVMVLPSMVADTSLFDEVNGIAEKTILVGSVKGSPNWLIEHAMADGYQAAMSI</sequence>
<evidence type="ECO:0000256" key="6">
    <source>
        <dbReference type="ARBA" id="ARBA00022723"/>
    </source>
</evidence>
<evidence type="ECO:0000256" key="8">
    <source>
        <dbReference type="ARBA" id="ARBA00023004"/>
    </source>
</evidence>
<dbReference type="PANTHER" id="PTHR42917">
    <property type="entry name" value="2,4-DIENOYL-COA REDUCTASE"/>
    <property type="match status" value="1"/>
</dbReference>
<dbReference type="RefSeq" id="WP_012797494.1">
    <property type="nucleotide sequence ID" value="NC_013165.1"/>
</dbReference>
<gene>
    <name evidence="12" type="ordered locus">Shel_03180</name>
</gene>
<reference evidence="12 13" key="1">
    <citation type="journal article" date="2009" name="Stand. Genomic Sci.">
        <title>Complete genome sequence of Slackia heliotrinireducens type strain (RHS 1).</title>
        <authorList>
            <person name="Pukall R."/>
            <person name="Lapidus A."/>
            <person name="Nolan M."/>
            <person name="Copeland A."/>
            <person name="Glavina Del Rio T."/>
            <person name="Lucas S."/>
            <person name="Chen F."/>
            <person name="Tice H."/>
            <person name="Cheng J.F."/>
            <person name="Chertkov O."/>
            <person name="Bruce D."/>
            <person name="Goodwin L."/>
            <person name="Kuske C."/>
            <person name="Brettin T."/>
            <person name="Detter J.C."/>
            <person name="Han C."/>
            <person name="Pitluck S."/>
            <person name="Pati A."/>
            <person name="Mavrommatis K."/>
            <person name="Ivanova N."/>
            <person name="Ovchinnikova G."/>
            <person name="Chen A."/>
            <person name="Palaniappan K."/>
            <person name="Schneider S."/>
            <person name="Rohde M."/>
            <person name="Chain P."/>
            <person name="D'haeseleer P."/>
            <person name="Goker M."/>
            <person name="Bristow J."/>
            <person name="Eisen J.A."/>
            <person name="Markowitz V."/>
            <person name="Kyrpides N.C."/>
            <person name="Klenk H.P."/>
            <person name="Hugenholtz P."/>
        </authorList>
    </citation>
    <scope>NUCLEOTIDE SEQUENCE [LARGE SCALE GENOMIC DNA]</scope>
    <source>
        <strain evidence="13">ATCC 29202 / DSM 20476 / NCTC 11029 / RHS 1</strain>
    </source>
</reference>
<evidence type="ECO:0000256" key="7">
    <source>
        <dbReference type="ARBA" id="ARBA00023002"/>
    </source>
</evidence>
<dbReference type="PRINTS" id="PR00411">
    <property type="entry name" value="PNDRDTASEI"/>
</dbReference>
<dbReference type="EMBL" id="CP001684">
    <property type="protein sequence ID" value="ACV21385.1"/>
    <property type="molecule type" value="Genomic_DNA"/>
</dbReference>
<dbReference type="PRINTS" id="PR00368">
    <property type="entry name" value="FADPNR"/>
</dbReference>
<keyword evidence="5" id="KW-0288">FMN</keyword>
<dbReference type="eggNOG" id="COG0446">
    <property type="taxonomic scope" value="Bacteria"/>
</dbReference>
<evidence type="ECO:0000313" key="12">
    <source>
        <dbReference type="EMBL" id="ACV21385.1"/>
    </source>
</evidence>
<protein>
    <submittedName>
        <fullName evidence="12">NADH:flavin oxidoreductase</fullName>
    </submittedName>
</protein>
<proteinExistence type="inferred from homology"/>
<comment type="cofactor">
    <cofactor evidence="1">
        <name>FMN</name>
        <dbReference type="ChEBI" id="CHEBI:58210"/>
    </cofactor>
</comment>
<dbReference type="Pfam" id="PF00724">
    <property type="entry name" value="Oxidored_FMN"/>
    <property type="match status" value="1"/>
</dbReference>
<organism evidence="12 13">
    <name type="scientific">Slackia heliotrinireducens (strain ATCC 29202 / DSM 20476 / NCTC 11029 / RHS 1)</name>
    <name type="common">Peptococcus heliotrinreducens</name>
    <dbReference type="NCBI Taxonomy" id="471855"/>
    <lineage>
        <taxon>Bacteria</taxon>
        <taxon>Bacillati</taxon>
        <taxon>Actinomycetota</taxon>
        <taxon>Coriobacteriia</taxon>
        <taxon>Eggerthellales</taxon>
        <taxon>Eggerthellaceae</taxon>
        <taxon>Slackia</taxon>
    </lineage>
</organism>
<evidence type="ECO:0000256" key="2">
    <source>
        <dbReference type="ARBA" id="ARBA00001966"/>
    </source>
</evidence>
<evidence type="ECO:0000259" key="10">
    <source>
        <dbReference type="Pfam" id="PF00724"/>
    </source>
</evidence>
<dbReference type="Gene3D" id="3.50.50.60">
    <property type="entry name" value="FAD/NAD(P)-binding domain"/>
    <property type="match status" value="1"/>
</dbReference>
<keyword evidence="6" id="KW-0479">Metal-binding</keyword>
<evidence type="ECO:0000256" key="9">
    <source>
        <dbReference type="ARBA" id="ARBA00023014"/>
    </source>
</evidence>
<evidence type="ECO:0000256" key="5">
    <source>
        <dbReference type="ARBA" id="ARBA00022643"/>
    </source>
</evidence>
<dbReference type="SUPFAM" id="SSF51395">
    <property type="entry name" value="FMN-linked oxidoreductases"/>
    <property type="match status" value="1"/>
</dbReference>
<dbReference type="STRING" id="471855.Shel_03180"/>
<accession>C7N279</accession>
<comment type="cofactor">
    <cofactor evidence="2">
        <name>[4Fe-4S] cluster</name>
        <dbReference type="ChEBI" id="CHEBI:49883"/>
    </cofactor>
</comment>
<evidence type="ECO:0000256" key="3">
    <source>
        <dbReference type="ARBA" id="ARBA00011048"/>
    </source>
</evidence>
<dbReference type="InterPro" id="IPR051793">
    <property type="entry name" value="NADH:flavin_oxidoreductase"/>
</dbReference>
<dbReference type="KEGG" id="shi:Shel_03180"/>
<keyword evidence="8" id="KW-0408">Iron</keyword>
<comment type="similarity">
    <text evidence="3">In the N-terminal section; belongs to the NADH:flavin oxidoreductase/NADH oxidase family.</text>
</comment>
<dbReference type="CDD" id="cd02803">
    <property type="entry name" value="OYE_like_FMN_family"/>
    <property type="match status" value="1"/>
</dbReference>
<keyword evidence="13" id="KW-1185">Reference proteome</keyword>
<dbReference type="GO" id="GO:0010181">
    <property type="term" value="F:FMN binding"/>
    <property type="evidence" value="ECO:0007669"/>
    <property type="project" value="InterPro"/>
</dbReference>
<evidence type="ECO:0000259" key="11">
    <source>
        <dbReference type="Pfam" id="PF07992"/>
    </source>
</evidence>
<dbReference type="Pfam" id="PF07992">
    <property type="entry name" value="Pyr_redox_2"/>
    <property type="match status" value="1"/>
</dbReference>
<keyword evidence="9" id="KW-0411">Iron-sulfur</keyword>
<dbReference type="GO" id="GO:0016491">
    <property type="term" value="F:oxidoreductase activity"/>
    <property type="evidence" value="ECO:0007669"/>
    <property type="project" value="UniProtKB-KW"/>
</dbReference>
<dbReference type="HOGENOM" id="CLU_012153_1_1_11"/>
<dbReference type="eggNOG" id="COG1902">
    <property type="taxonomic scope" value="Bacteria"/>
</dbReference>
<dbReference type="Proteomes" id="UP000002026">
    <property type="component" value="Chromosome"/>
</dbReference>
<evidence type="ECO:0000256" key="1">
    <source>
        <dbReference type="ARBA" id="ARBA00001917"/>
    </source>
</evidence>
<evidence type="ECO:0000313" key="13">
    <source>
        <dbReference type="Proteomes" id="UP000002026"/>
    </source>
</evidence>
<dbReference type="SUPFAM" id="SSF51905">
    <property type="entry name" value="FAD/NAD(P)-binding domain"/>
    <property type="match status" value="1"/>
</dbReference>
<evidence type="ECO:0000256" key="4">
    <source>
        <dbReference type="ARBA" id="ARBA00022630"/>
    </source>
</evidence>
<feature type="domain" description="FAD/NAD(P)-binding" evidence="11">
    <location>
        <begin position="403"/>
        <end position="651"/>
    </location>
</feature>
<dbReference type="GO" id="GO:0051536">
    <property type="term" value="F:iron-sulfur cluster binding"/>
    <property type="evidence" value="ECO:0007669"/>
    <property type="project" value="UniProtKB-KW"/>
</dbReference>
<dbReference type="InterPro" id="IPR023753">
    <property type="entry name" value="FAD/NAD-binding_dom"/>
</dbReference>
<dbReference type="Gene3D" id="3.20.20.70">
    <property type="entry name" value="Aldolase class I"/>
    <property type="match status" value="1"/>
</dbReference>
<keyword evidence="7" id="KW-0560">Oxidoreductase</keyword>
<keyword evidence="4" id="KW-0285">Flavoprotein</keyword>
<dbReference type="InterPro" id="IPR001155">
    <property type="entry name" value="OxRdtase_FMN_N"/>
</dbReference>
<feature type="domain" description="NADH:flavin oxidoreductase/NADH oxidase N-terminal" evidence="10">
    <location>
        <begin position="5"/>
        <end position="361"/>
    </location>
</feature>
<name>C7N279_SLAHD</name>
<dbReference type="GO" id="GO:0046872">
    <property type="term" value="F:metal ion binding"/>
    <property type="evidence" value="ECO:0007669"/>
    <property type="project" value="UniProtKB-KW"/>
</dbReference>
<dbReference type="PANTHER" id="PTHR42917:SF2">
    <property type="entry name" value="2,4-DIENOYL-COA REDUCTASE [(2E)-ENOYL-COA-PRODUCING]"/>
    <property type="match status" value="1"/>
</dbReference>
<dbReference type="InterPro" id="IPR036188">
    <property type="entry name" value="FAD/NAD-bd_sf"/>
</dbReference>